<dbReference type="EMBL" id="VTPS01000006">
    <property type="protein sequence ID" value="TZE82404.1"/>
    <property type="molecule type" value="Genomic_DNA"/>
</dbReference>
<dbReference type="GO" id="GO:0005975">
    <property type="term" value="P:carbohydrate metabolic process"/>
    <property type="evidence" value="ECO:0007669"/>
    <property type="project" value="InterPro"/>
</dbReference>
<protein>
    <recommendedName>
        <fullName evidence="1">5-oxoprolinase subunit A</fullName>
        <shortName evidence="1">5-OPase subunit A</shortName>
        <ecNumber evidence="1">3.5.2.9</ecNumber>
    </recommendedName>
    <alternativeName>
        <fullName evidence="1">5-oxoprolinase (ATP-hydrolyzing) subunit A</fullName>
    </alternativeName>
</protein>
<evidence type="ECO:0000313" key="2">
    <source>
        <dbReference type="EMBL" id="TZE82404.1"/>
    </source>
</evidence>
<dbReference type="EC" id="3.5.2.9" evidence="1"/>
<dbReference type="PANTHER" id="PTHR30292">
    <property type="entry name" value="UNCHARACTERIZED PROTEIN YBGL-RELATED"/>
    <property type="match status" value="1"/>
</dbReference>
<dbReference type="NCBIfam" id="NF003816">
    <property type="entry name" value="PRK05406.1-5"/>
    <property type="match status" value="1"/>
</dbReference>
<comment type="similarity">
    <text evidence="1">Belongs to the LamB/PxpA family.</text>
</comment>
<dbReference type="Proteomes" id="UP000322976">
    <property type="component" value="Unassembled WGS sequence"/>
</dbReference>
<dbReference type="CDD" id="cd10787">
    <property type="entry name" value="LamB_YcsF_like"/>
    <property type="match status" value="1"/>
</dbReference>
<sequence length="257" mass="27850">MTFSVDLNSDVGESFGVYRIGMDREVLNYVTSANIACGYHAGDPLVMEKTVEMAVKNMVAIGAHPGYPDIMGFGRRELNVTPEEVKAYVKYQIGALYAFAVSKGVKLQHVKAHGAMYNMAVTDYGLAKAIAEAISEVDKDLIILAMAGSQMIEAARDAGIKAASEFFADRAYNDDGTLVSRGIPGSTIEDEELALERVIEAVEEGRVETITGRSISLKVDSICVHGDNPKALRLVKKIREGLEKNGINVVPLSRLHL</sequence>
<comment type="caution">
    <text evidence="2">The sequence shown here is derived from an EMBL/GenBank/DDBJ whole genome shotgun (WGS) entry which is preliminary data.</text>
</comment>
<dbReference type="NCBIfam" id="NF003814">
    <property type="entry name" value="PRK05406.1-3"/>
    <property type="match status" value="1"/>
</dbReference>
<dbReference type="RefSeq" id="WP_149544916.1">
    <property type="nucleotide sequence ID" value="NZ_VTPS01000006.1"/>
</dbReference>
<dbReference type="GO" id="GO:0005524">
    <property type="term" value="F:ATP binding"/>
    <property type="evidence" value="ECO:0007669"/>
    <property type="project" value="UniProtKB-UniRule"/>
</dbReference>
<comment type="function">
    <text evidence="1">Catalyzes the cleavage of 5-oxoproline to form L-glutamate coupled to the hydrolysis of ATP to ADP and inorganic phosphate.</text>
</comment>
<keyword evidence="1" id="KW-0067">ATP-binding</keyword>
<dbReference type="PANTHER" id="PTHR30292:SF0">
    <property type="entry name" value="5-OXOPROLINASE SUBUNIT A"/>
    <property type="match status" value="1"/>
</dbReference>
<dbReference type="Pfam" id="PF03746">
    <property type="entry name" value="LamB_YcsF"/>
    <property type="match status" value="1"/>
</dbReference>
<dbReference type="GO" id="GO:0017168">
    <property type="term" value="F:5-oxoprolinase (ATP-hydrolyzing) activity"/>
    <property type="evidence" value="ECO:0007669"/>
    <property type="project" value="UniProtKB-UniRule"/>
</dbReference>
<evidence type="ECO:0000256" key="1">
    <source>
        <dbReference type="HAMAP-Rule" id="MF_00691"/>
    </source>
</evidence>
<dbReference type="SUPFAM" id="SSF88713">
    <property type="entry name" value="Glycoside hydrolase/deacetylase"/>
    <property type="match status" value="1"/>
</dbReference>
<evidence type="ECO:0000313" key="3">
    <source>
        <dbReference type="Proteomes" id="UP000322976"/>
    </source>
</evidence>
<organism evidence="2 3">
    <name type="scientific">Calorimonas adulescens</name>
    <dbReference type="NCBI Taxonomy" id="2606906"/>
    <lineage>
        <taxon>Bacteria</taxon>
        <taxon>Bacillati</taxon>
        <taxon>Bacillota</taxon>
        <taxon>Clostridia</taxon>
        <taxon>Thermoanaerobacterales</taxon>
        <taxon>Thermoanaerobacteraceae</taxon>
        <taxon>Calorimonas</taxon>
    </lineage>
</organism>
<comment type="catalytic activity">
    <reaction evidence="1">
        <text>5-oxo-L-proline + ATP + 2 H2O = L-glutamate + ADP + phosphate + H(+)</text>
        <dbReference type="Rhea" id="RHEA:10348"/>
        <dbReference type="ChEBI" id="CHEBI:15377"/>
        <dbReference type="ChEBI" id="CHEBI:15378"/>
        <dbReference type="ChEBI" id="CHEBI:29985"/>
        <dbReference type="ChEBI" id="CHEBI:30616"/>
        <dbReference type="ChEBI" id="CHEBI:43474"/>
        <dbReference type="ChEBI" id="CHEBI:58402"/>
        <dbReference type="ChEBI" id="CHEBI:456216"/>
        <dbReference type="EC" id="3.5.2.9"/>
    </reaction>
</comment>
<keyword evidence="3" id="KW-1185">Reference proteome</keyword>
<gene>
    <name evidence="1" type="primary">pxpA</name>
    <name evidence="2" type="ORF">FWJ32_05190</name>
</gene>
<comment type="subunit">
    <text evidence="1">Forms a complex composed of PxpA, PxpB and PxpC.</text>
</comment>
<dbReference type="InterPro" id="IPR011330">
    <property type="entry name" value="Glyco_hydro/deAcase_b/a-brl"/>
</dbReference>
<dbReference type="InterPro" id="IPR005501">
    <property type="entry name" value="LamB/YcsF/PxpA-like"/>
</dbReference>
<dbReference type="Gene3D" id="3.20.20.370">
    <property type="entry name" value="Glycoside hydrolase/deacetylase"/>
    <property type="match status" value="1"/>
</dbReference>
<dbReference type="AlphaFoldDB" id="A0A5D8QDZ9"/>
<accession>A0A5D8QDZ9</accession>
<proteinExistence type="inferred from homology"/>
<dbReference type="HAMAP" id="MF_00691">
    <property type="entry name" value="PxpA"/>
    <property type="match status" value="1"/>
</dbReference>
<reference evidence="2 3" key="1">
    <citation type="submission" date="2019-08" db="EMBL/GenBank/DDBJ databases">
        <title>Calorimonas adulescens gen. nov., sp. nov., an anaerobic thermophilic bacterium from Sakhalin hot spring.</title>
        <authorList>
            <person name="Khomyakova M.A."/>
            <person name="Merkel A.Y."/>
            <person name="Novikov A."/>
            <person name="Bonch-Osmolovskaya E.A."/>
            <person name="Slobodkin A.I."/>
        </authorList>
    </citation>
    <scope>NUCLEOTIDE SEQUENCE [LARGE SCALE GENOMIC DNA]</scope>
    <source>
        <strain evidence="2 3">A05MB</strain>
    </source>
</reference>
<keyword evidence="1" id="KW-0378">Hydrolase</keyword>
<name>A0A5D8QDZ9_9THEO</name>
<keyword evidence="1" id="KW-0547">Nucleotide-binding</keyword>